<feature type="compositionally biased region" description="Basic and acidic residues" evidence="1">
    <location>
        <begin position="693"/>
        <end position="704"/>
    </location>
</feature>
<feature type="compositionally biased region" description="Low complexity" evidence="1">
    <location>
        <begin position="224"/>
        <end position="239"/>
    </location>
</feature>
<feature type="region of interest" description="Disordered" evidence="1">
    <location>
        <begin position="340"/>
        <end position="373"/>
    </location>
</feature>
<dbReference type="EMBL" id="JAFLCK010000027">
    <property type="protein sequence ID" value="MBN8661943.1"/>
    <property type="molecule type" value="Genomic_DNA"/>
</dbReference>
<reference evidence="2" key="1">
    <citation type="submission" date="2021-02" db="EMBL/GenBank/DDBJ databases">
        <title>Genome-Resolved Metagenomics of a Microbial Community Performing Photosynthetic Biological Nutrient Removal.</title>
        <authorList>
            <person name="Mcdaniel E.A."/>
        </authorList>
    </citation>
    <scope>NUCLEOTIDE SEQUENCE</scope>
    <source>
        <strain evidence="2">UWPOB_OBS1</strain>
    </source>
</reference>
<feature type="compositionally biased region" description="Basic and acidic residues" evidence="1">
    <location>
        <begin position="163"/>
        <end position="174"/>
    </location>
</feature>
<feature type="compositionally biased region" description="Polar residues" evidence="1">
    <location>
        <begin position="474"/>
        <end position="486"/>
    </location>
</feature>
<evidence type="ECO:0000313" key="2">
    <source>
        <dbReference type="EMBL" id="MBN8661943.1"/>
    </source>
</evidence>
<dbReference type="AlphaFoldDB" id="A0A8J7PHL5"/>
<name>A0A8J7PHL5_9BACT</name>
<feature type="compositionally biased region" description="Polar residues" evidence="1">
    <location>
        <begin position="769"/>
        <end position="790"/>
    </location>
</feature>
<comment type="caution">
    <text evidence="2">The sequence shown here is derived from an EMBL/GenBank/DDBJ whole genome shotgun (WGS) entry which is preliminary data.</text>
</comment>
<feature type="compositionally biased region" description="Polar residues" evidence="1">
    <location>
        <begin position="200"/>
        <end position="209"/>
    </location>
</feature>
<feature type="region of interest" description="Disordered" evidence="1">
    <location>
        <begin position="584"/>
        <end position="704"/>
    </location>
</feature>
<evidence type="ECO:0000256" key="1">
    <source>
        <dbReference type="SAM" id="MobiDB-lite"/>
    </source>
</evidence>
<feature type="region of interest" description="Disordered" evidence="1">
    <location>
        <begin position="437"/>
        <end position="551"/>
    </location>
</feature>
<proteinExistence type="predicted"/>
<sequence length="877" mass="93253">MSETDDGEKLSVGNLSGISERIFFDEENKQKGPTEEGYSAQPPAKESSKPIGEHLSGIFSADNKVVLSNKDIRSLDSPDAAKTSKAQLSKDPISQSLADSSPTNNVPGPDRRSVPVLAGEVSTSSVKPGAVPPIKETNPESSRQNADRGGQPLPSRSDSPVTDSRETSGPKLLDKSLAAGPLPNKAENHERASLPGAPQASPSEPSRTILSDKSEKRMTDTEQADSAARKAGALDAGAGVPSRDRGAFQSEQSKFVERESSGINGSANLVPRNDLQNHRVDFSSEKLPTLEKLENRDFGSKGNSVTEGPISKAIRTELSGDAKRLESNNDMLLTKETNRFLDQASPKNDKFQPSASPSVRLELPKEMRGADGPLGLIMENTKGLQSFVRNFCESSNPAESRLGSKSETAVAPPRILGFTVFSDPSQTLKDWKVKLGLSPDSSRTTASEHGLKTPNQSKGERSSGVSKPPLPGFSDSSIGQNPSDSKAVNGKSHLASQFDNFIDRINKPLGQPADKAASDQSLLQSKGKNGLAEGNQIGDRPSESNASSKPVTRQFAVKAVEILVNRLEQLGEFGSRVLLFLNGNKDSSRVPKGDGSNPKETQTSGKLPLKPFQGSSPVSNSVSNPFSNPGATPVESTQLSTKTPTINNPNSPAGEKTPSSKADTASSPTSSATKPESANKPEPTAKPGPASKPQDKASPDRDMGEKTVIVQDLVRELLDGLTIKSKPEIKLHLPDGTYGGELVDISHRVAPVVENVLQEGETVALQPLSGDTSSEMNPPSSLSNAELNSDSLDEAETVTQAHLQPNAAEPDNSYLTREGDTVDSVARQVIFDLSIAELLLKLNADHLLAPNSRQFKPGVYIQLPTPTQVTKFREGLL</sequence>
<feature type="compositionally biased region" description="Low complexity" evidence="1">
    <location>
        <begin position="656"/>
        <end position="678"/>
    </location>
</feature>
<gene>
    <name evidence="2" type="ORF">J0M35_16365</name>
</gene>
<protein>
    <submittedName>
        <fullName evidence="2">Uncharacterized protein</fullName>
    </submittedName>
</protein>
<feature type="region of interest" description="Disordered" evidence="1">
    <location>
        <begin position="766"/>
        <end position="795"/>
    </location>
</feature>
<dbReference type="Proteomes" id="UP000664277">
    <property type="component" value="Unassembled WGS sequence"/>
</dbReference>
<feature type="compositionally biased region" description="Low complexity" evidence="1">
    <location>
        <begin position="615"/>
        <end position="629"/>
    </location>
</feature>
<organism evidence="2 3">
    <name type="scientific">Candidatus Obscuribacter phosphatis</name>
    <dbReference type="NCBI Taxonomy" id="1906157"/>
    <lineage>
        <taxon>Bacteria</taxon>
        <taxon>Bacillati</taxon>
        <taxon>Candidatus Melainabacteria</taxon>
        <taxon>Candidatus Obscuribacterales</taxon>
        <taxon>Candidatus Obscuribacteraceae</taxon>
        <taxon>Candidatus Obscuribacter</taxon>
    </lineage>
</organism>
<feature type="region of interest" description="Disordered" evidence="1">
    <location>
        <begin position="1"/>
        <end position="55"/>
    </location>
</feature>
<feature type="compositionally biased region" description="Polar residues" evidence="1">
    <location>
        <begin position="518"/>
        <end position="527"/>
    </location>
</feature>
<feature type="compositionally biased region" description="Polar residues" evidence="1">
    <location>
        <begin position="634"/>
        <end position="651"/>
    </location>
</feature>
<evidence type="ECO:0000313" key="3">
    <source>
        <dbReference type="Proteomes" id="UP000664277"/>
    </source>
</evidence>
<feature type="region of interest" description="Disordered" evidence="1">
    <location>
        <begin position="293"/>
        <end position="312"/>
    </location>
</feature>
<feature type="compositionally biased region" description="Polar residues" evidence="1">
    <location>
        <begin position="84"/>
        <end position="106"/>
    </location>
</feature>
<feature type="region of interest" description="Disordered" evidence="1">
    <location>
        <begin position="72"/>
        <end position="277"/>
    </location>
</feature>
<feature type="compositionally biased region" description="Basic and acidic residues" evidence="1">
    <location>
        <begin position="22"/>
        <end position="34"/>
    </location>
</feature>
<accession>A0A8J7PHL5</accession>
<feature type="compositionally biased region" description="Polar residues" evidence="1">
    <location>
        <begin position="439"/>
        <end position="457"/>
    </location>
</feature>
<feature type="compositionally biased region" description="Basic and acidic residues" evidence="1">
    <location>
        <begin position="210"/>
        <end position="220"/>
    </location>
</feature>